<dbReference type="GO" id="GO:0005829">
    <property type="term" value="C:cytosol"/>
    <property type="evidence" value="ECO:0007669"/>
    <property type="project" value="TreeGrafter"/>
</dbReference>
<dbReference type="Gene3D" id="1.10.10.10">
    <property type="entry name" value="Winged helix-like DNA-binding domain superfamily/Winged helix DNA-binding domain"/>
    <property type="match status" value="1"/>
</dbReference>
<reference evidence="8 9" key="1">
    <citation type="submission" date="2019-07" db="EMBL/GenBank/DDBJ databases">
        <title>complete genome sequencing of Ornithinimicrobium sp. H23M54.</title>
        <authorList>
            <person name="Bae J.-W."/>
            <person name="Lee S.-Y."/>
        </authorList>
    </citation>
    <scope>NUCLEOTIDE SEQUENCE [LARGE SCALE GENOMIC DNA]</scope>
    <source>
        <strain evidence="8 9">H23M54</strain>
    </source>
</reference>
<evidence type="ECO:0000313" key="8">
    <source>
        <dbReference type="EMBL" id="QDO87447.1"/>
    </source>
</evidence>
<evidence type="ECO:0000256" key="1">
    <source>
        <dbReference type="ARBA" id="ARBA00022553"/>
    </source>
</evidence>
<dbReference type="GO" id="GO:0006355">
    <property type="term" value="P:regulation of DNA-templated transcription"/>
    <property type="evidence" value="ECO:0007669"/>
    <property type="project" value="InterPro"/>
</dbReference>
<dbReference type="PROSITE" id="PS51755">
    <property type="entry name" value="OMPR_PHOB"/>
    <property type="match status" value="1"/>
</dbReference>
<keyword evidence="2" id="KW-0902">Two-component regulatory system</keyword>
<dbReference type="PANTHER" id="PTHR48111:SF1">
    <property type="entry name" value="TWO-COMPONENT RESPONSE REGULATOR ORR33"/>
    <property type="match status" value="1"/>
</dbReference>
<keyword evidence="4 6" id="KW-0238">DNA-binding</keyword>
<keyword evidence="5" id="KW-0804">Transcription</keyword>
<name>A0A516G7E1_9MICO</name>
<sequence length="258" mass="28821">MQGFRKTMVKACSTGNGGLRETSAHVDKHEEPLMRPIAVLPATAGHATAQALFQVLVHQRLDYDVMSTDEFVRSSPIERASLVVALVRGLDVPTVELVRTLRELLVPVFVVAEELSEADEVTLLHSGVYDIVRATASPRLIGARLRTMFHHVHEREPSRTPYQFANVTVRPDHYEVHVDNERVPVTRTEFRLLVLLAQHPDRAVSKEVLSDLLNESRRVAPHAIESHVSRLRTKIIAAGGPRLIESVRGVGYRLHVPS</sequence>
<dbReference type="Proteomes" id="UP000315395">
    <property type="component" value="Chromosome"/>
</dbReference>
<accession>A0A516G7E1</accession>
<evidence type="ECO:0000313" key="9">
    <source>
        <dbReference type="Proteomes" id="UP000315395"/>
    </source>
</evidence>
<evidence type="ECO:0000256" key="6">
    <source>
        <dbReference type="PROSITE-ProRule" id="PRU01091"/>
    </source>
</evidence>
<evidence type="ECO:0000256" key="4">
    <source>
        <dbReference type="ARBA" id="ARBA00023125"/>
    </source>
</evidence>
<dbReference type="EMBL" id="CP041616">
    <property type="protein sequence ID" value="QDO87447.1"/>
    <property type="molecule type" value="Genomic_DNA"/>
</dbReference>
<evidence type="ECO:0000256" key="3">
    <source>
        <dbReference type="ARBA" id="ARBA00023015"/>
    </source>
</evidence>
<dbReference type="InterPro" id="IPR016032">
    <property type="entry name" value="Sig_transdc_resp-reg_C-effctor"/>
</dbReference>
<dbReference type="AlphaFoldDB" id="A0A516G7E1"/>
<protein>
    <submittedName>
        <fullName evidence="8">Response regulator transcription factor</fullName>
    </submittedName>
</protein>
<feature type="DNA-binding region" description="OmpR/PhoB-type" evidence="6">
    <location>
        <begin position="159"/>
        <end position="256"/>
    </location>
</feature>
<feature type="domain" description="OmpR/PhoB-type" evidence="7">
    <location>
        <begin position="159"/>
        <end position="256"/>
    </location>
</feature>
<dbReference type="GO" id="GO:0032993">
    <property type="term" value="C:protein-DNA complex"/>
    <property type="evidence" value="ECO:0007669"/>
    <property type="project" value="TreeGrafter"/>
</dbReference>
<dbReference type="SMART" id="SM00862">
    <property type="entry name" value="Trans_reg_C"/>
    <property type="match status" value="1"/>
</dbReference>
<organism evidence="8 9">
    <name type="scientific">Ornithinimicrobium ciconiae</name>
    <dbReference type="NCBI Taxonomy" id="2594265"/>
    <lineage>
        <taxon>Bacteria</taxon>
        <taxon>Bacillati</taxon>
        <taxon>Actinomycetota</taxon>
        <taxon>Actinomycetes</taxon>
        <taxon>Micrococcales</taxon>
        <taxon>Ornithinimicrobiaceae</taxon>
        <taxon>Ornithinimicrobium</taxon>
    </lineage>
</organism>
<dbReference type="GO" id="GO:0000156">
    <property type="term" value="F:phosphorelay response regulator activity"/>
    <property type="evidence" value="ECO:0007669"/>
    <property type="project" value="TreeGrafter"/>
</dbReference>
<dbReference type="KEGG" id="orz:FNH13_03105"/>
<evidence type="ECO:0000259" key="7">
    <source>
        <dbReference type="PROSITE" id="PS51755"/>
    </source>
</evidence>
<dbReference type="SUPFAM" id="SSF46894">
    <property type="entry name" value="C-terminal effector domain of the bipartite response regulators"/>
    <property type="match status" value="1"/>
</dbReference>
<dbReference type="PANTHER" id="PTHR48111">
    <property type="entry name" value="REGULATOR OF RPOS"/>
    <property type="match status" value="1"/>
</dbReference>
<keyword evidence="1" id="KW-0597">Phosphoprotein</keyword>
<dbReference type="CDD" id="cd00383">
    <property type="entry name" value="trans_reg_C"/>
    <property type="match status" value="1"/>
</dbReference>
<dbReference type="InterPro" id="IPR001867">
    <property type="entry name" value="OmpR/PhoB-type_DNA-bd"/>
</dbReference>
<proteinExistence type="predicted"/>
<gene>
    <name evidence="8" type="ORF">FNH13_03105</name>
</gene>
<dbReference type="GO" id="GO:0000976">
    <property type="term" value="F:transcription cis-regulatory region binding"/>
    <property type="evidence" value="ECO:0007669"/>
    <property type="project" value="TreeGrafter"/>
</dbReference>
<dbReference type="OrthoDB" id="4871046at2"/>
<evidence type="ECO:0000256" key="2">
    <source>
        <dbReference type="ARBA" id="ARBA00023012"/>
    </source>
</evidence>
<keyword evidence="3" id="KW-0805">Transcription regulation</keyword>
<dbReference type="Pfam" id="PF00486">
    <property type="entry name" value="Trans_reg_C"/>
    <property type="match status" value="1"/>
</dbReference>
<evidence type="ECO:0000256" key="5">
    <source>
        <dbReference type="ARBA" id="ARBA00023163"/>
    </source>
</evidence>
<keyword evidence="9" id="KW-1185">Reference proteome</keyword>
<dbReference type="InterPro" id="IPR039420">
    <property type="entry name" value="WalR-like"/>
</dbReference>
<dbReference type="InterPro" id="IPR036388">
    <property type="entry name" value="WH-like_DNA-bd_sf"/>
</dbReference>